<feature type="transmembrane region" description="Helical" evidence="8">
    <location>
        <begin position="212"/>
        <end position="232"/>
    </location>
</feature>
<dbReference type="InterPro" id="IPR011657">
    <property type="entry name" value="CNT_C_dom"/>
</dbReference>
<evidence type="ECO:0000259" key="9">
    <source>
        <dbReference type="Pfam" id="PF01773"/>
    </source>
</evidence>
<evidence type="ECO:0000259" key="11">
    <source>
        <dbReference type="Pfam" id="PF07670"/>
    </source>
</evidence>
<feature type="transmembrane region" description="Helical" evidence="8">
    <location>
        <begin position="307"/>
        <end position="328"/>
    </location>
</feature>
<dbReference type="PANTHER" id="PTHR10590">
    <property type="entry name" value="SODIUM/NUCLEOSIDE COTRANSPORTER"/>
    <property type="match status" value="1"/>
</dbReference>
<dbReference type="Pfam" id="PF07670">
    <property type="entry name" value="Gate"/>
    <property type="match status" value="1"/>
</dbReference>
<sequence length="611" mass="67230">MATNDNIEPSAPPYSAQPTALEQQSSSSTDIGYPDEKNASAPVQYAADPEKQSTQAGSLRGDGRSSLPTVILRLVERFFWKVVQVALFIVFTVWWIYGLVKYRHTDGKGWLIPSLIYIAICLRIFFNFVPSSLVMRPVRTVWKHTAVQVYDRVPTHLHHIFAALIAVAVFLIGTFVPEETGDNTRANRAISVFGLIVMLGLLTLTSRNWKLIPWRTVIGGMLSQYIIAIFVLRTKAGYDIFKFISDMARALLGFAKDGLIFLTDEDLANSNWFLTGVIPAIIFFIALVQMLYHVGFLAWFIQRFAVFFFWSLRVSGAEAIVASATPFIGQGESAVLIRPFMNHLTKAEIHQIMTCGFATIAGSVLVAYIGMGLNPQALVSSCIMSIPATLAVSKMRWPETEEPITMGKVEVPKNEEDEETVNALHAFTNGSWLGLKIGATIVACLLTTIAFVALINGLLKWWGSYWGMVTDPLLVDENNKILSIQLILSYCLYPVAWLLGVPKQDLLSVAELIGTKVVINEFKAFADLVDPKQKFVDMLPRSKLIATYACCGFGNIGSLGIQIGVLSAISPKRSGDVVKVSISAFFCGVLCTLTSASIAGMLYNDGMIDMS</sequence>
<feature type="transmembrane region" description="Helical" evidence="8">
    <location>
        <begin position="157"/>
        <end position="177"/>
    </location>
</feature>
<evidence type="ECO:0000313" key="13">
    <source>
        <dbReference type="Proteomes" id="UP001322138"/>
    </source>
</evidence>
<feature type="region of interest" description="Disordered" evidence="7">
    <location>
        <begin position="1"/>
        <end position="62"/>
    </location>
</feature>
<keyword evidence="3" id="KW-1003">Cell membrane</keyword>
<feature type="domain" description="Concentrative nucleoside transporter C-terminal" evidence="10">
    <location>
        <begin position="378"/>
        <end position="600"/>
    </location>
</feature>
<dbReference type="Pfam" id="PF07662">
    <property type="entry name" value="Nucleos_tra2_C"/>
    <property type="match status" value="1"/>
</dbReference>
<keyword evidence="5 8" id="KW-1133">Transmembrane helix</keyword>
<proteinExistence type="inferred from homology"/>
<dbReference type="RefSeq" id="XP_062730350.1">
    <property type="nucleotide sequence ID" value="XM_062879484.1"/>
</dbReference>
<feature type="transmembrane region" description="Helical" evidence="8">
    <location>
        <begin position="272"/>
        <end position="301"/>
    </location>
</feature>
<dbReference type="Pfam" id="PF01773">
    <property type="entry name" value="Nucleos_tra2_N"/>
    <property type="match status" value="1"/>
</dbReference>
<comment type="caution">
    <text evidence="12">The sequence shown here is derived from an EMBL/GenBank/DDBJ whole genome shotgun (WGS) entry which is preliminary data.</text>
</comment>
<keyword evidence="4 8" id="KW-0812">Transmembrane</keyword>
<comment type="subcellular location">
    <subcellularLocation>
        <location evidence="1">Cell membrane</location>
        <topology evidence="1">Multi-pass membrane protein</topology>
    </subcellularLocation>
</comment>
<dbReference type="PANTHER" id="PTHR10590:SF4">
    <property type="entry name" value="SOLUTE CARRIER FAMILY 28 MEMBER 3"/>
    <property type="match status" value="1"/>
</dbReference>
<feature type="transmembrane region" description="Helical" evidence="8">
    <location>
        <begin position="544"/>
        <end position="569"/>
    </location>
</feature>
<accession>A0ABR0FC80</accession>
<evidence type="ECO:0008006" key="14">
    <source>
        <dbReference type="Google" id="ProtNLM"/>
    </source>
</evidence>
<dbReference type="GeneID" id="87898966"/>
<organism evidence="12 13">
    <name type="scientific">Podospora bellae-mahoneyi</name>
    <dbReference type="NCBI Taxonomy" id="2093777"/>
    <lineage>
        <taxon>Eukaryota</taxon>
        <taxon>Fungi</taxon>
        <taxon>Dikarya</taxon>
        <taxon>Ascomycota</taxon>
        <taxon>Pezizomycotina</taxon>
        <taxon>Sordariomycetes</taxon>
        <taxon>Sordariomycetidae</taxon>
        <taxon>Sordariales</taxon>
        <taxon>Podosporaceae</taxon>
        <taxon>Podospora</taxon>
    </lineage>
</organism>
<evidence type="ECO:0000256" key="4">
    <source>
        <dbReference type="ARBA" id="ARBA00022692"/>
    </source>
</evidence>
<feature type="transmembrane region" description="Helical" evidence="8">
    <location>
        <begin position="78"/>
        <end position="97"/>
    </location>
</feature>
<evidence type="ECO:0000256" key="3">
    <source>
        <dbReference type="ARBA" id="ARBA00022475"/>
    </source>
</evidence>
<feature type="transmembrane region" description="Helical" evidence="8">
    <location>
        <begin position="437"/>
        <end position="462"/>
    </location>
</feature>
<dbReference type="EMBL" id="JAFFGZ010000007">
    <property type="protein sequence ID" value="KAK4641374.1"/>
    <property type="molecule type" value="Genomic_DNA"/>
</dbReference>
<evidence type="ECO:0000256" key="1">
    <source>
        <dbReference type="ARBA" id="ARBA00004651"/>
    </source>
</evidence>
<evidence type="ECO:0000256" key="7">
    <source>
        <dbReference type="SAM" id="MobiDB-lite"/>
    </source>
</evidence>
<feature type="compositionally biased region" description="Polar residues" evidence="7">
    <location>
        <begin position="16"/>
        <end position="30"/>
    </location>
</feature>
<name>A0ABR0FC80_9PEZI</name>
<protein>
    <recommendedName>
        <fullName evidence="14">Sodium/nucleoside cotransporter</fullName>
    </recommendedName>
</protein>
<comment type="similarity">
    <text evidence="2">Belongs to the concentrative nucleoside transporter (CNT) (TC 2.A.41) family.</text>
</comment>
<reference evidence="12 13" key="1">
    <citation type="journal article" date="2023" name="bioRxiv">
        <title>High-quality genome assemblies of four members of thePodospora anserinaspecies complex.</title>
        <authorList>
            <person name="Ament-Velasquez S.L."/>
            <person name="Vogan A.A."/>
            <person name="Wallerman O."/>
            <person name="Hartmann F."/>
            <person name="Gautier V."/>
            <person name="Silar P."/>
            <person name="Giraud T."/>
            <person name="Johannesson H."/>
        </authorList>
    </citation>
    <scope>NUCLEOTIDE SEQUENCE [LARGE SCALE GENOMIC DNA]</scope>
    <source>
        <strain evidence="12 13">CBS 112042</strain>
    </source>
</reference>
<feature type="transmembrane region" description="Helical" evidence="8">
    <location>
        <begin position="482"/>
        <end position="501"/>
    </location>
</feature>
<keyword evidence="6 8" id="KW-0472">Membrane</keyword>
<feature type="transmembrane region" description="Helical" evidence="8">
    <location>
        <begin position="109"/>
        <end position="129"/>
    </location>
</feature>
<feature type="domain" description="Nucleoside transporter/FeoB GTPase Gate" evidence="11">
    <location>
        <begin position="275"/>
        <end position="371"/>
    </location>
</feature>
<evidence type="ECO:0000313" key="12">
    <source>
        <dbReference type="EMBL" id="KAK4641374.1"/>
    </source>
</evidence>
<evidence type="ECO:0000256" key="5">
    <source>
        <dbReference type="ARBA" id="ARBA00022989"/>
    </source>
</evidence>
<evidence type="ECO:0000256" key="6">
    <source>
        <dbReference type="ARBA" id="ARBA00023136"/>
    </source>
</evidence>
<gene>
    <name evidence="12" type="ORF">QC761_502480</name>
</gene>
<evidence type="ECO:0000256" key="2">
    <source>
        <dbReference type="ARBA" id="ARBA00009033"/>
    </source>
</evidence>
<feature type="domain" description="Concentrative nucleoside transporter N-terminal" evidence="9">
    <location>
        <begin position="193"/>
        <end position="264"/>
    </location>
</feature>
<feature type="transmembrane region" description="Helical" evidence="8">
    <location>
        <begin position="581"/>
        <end position="603"/>
    </location>
</feature>
<keyword evidence="13" id="KW-1185">Reference proteome</keyword>
<dbReference type="Proteomes" id="UP001322138">
    <property type="component" value="Unassembled WGS sequence"/>
</dbReference>
<evidence type="ECO:0000259" key="10">
    <source>
        <dbReference type="Pfam" id="PF07662"/>
    </source>
</evidence>
<feature type="transmembrane region" description="Helical" evidence="8">
    <location>
        <begin position="189"/>
        <end position="206"/>
    </location>
</feature>
<dbReference type="InterPro" id="IPR002668">
    <property type="entry name" value="CNT_N_dom"/>
</dbReference>
<dbReference type="InterPro" id="IPR011642">
    <property type="entry name" value="Gate_dom"/>
</dbReference>
<evidence type="ECO:0000256" key="8">
    <source>
        <dbReference type="SAM" id="Phobius"/>
    </source>
</evidence>
<dbReference type="InterPro" id="IPR008276">
    <property type="entry name" value="C_nuclsd_transpt"/>
</dbReference>
<feature type="transmembrane region" description="Helical" evidence="8">
    <location>
        <begin position="349"/>
        <end position="371"/>
    </location>
</feature>